<protein>
    <submittedName>
        <fullName evidence="1">Uncharacterized protein</fullName>
    </submittedName>
</protein>
<comment type="caution">
    <text evidence="1">The sequence shown here is derived from an EMBL/GenBank/DDBJ whole genome shotgun (WGS) entry which is preliminary data.</text>
</comment>
<proteinExistence type="predicted"/>
<dbReference type="EMBL" id="QRHR01000004">
    <property type="protein sequence ID" value="RHF89193.1"/>
    <property type="molecule type" value="Genomic_DNA"/>
</dbReference>
<accession>A0A414R863</accession>
<gene>
    <name evidence="1" type="ORF">DW652_05280</name>
</gene>
<sequence length="100" mass="11749">MQNIFESNIYFKSMVSCLVHEMAHIYGAPDHYHEWTNEEKTICRGGERCKTCHPDTGRSESCLMNVGWIDNIEVENKNTLFCEECIEDMKEYVAKCYKNK</sequence>
<evidence type="ECO:0000313" key="1">
    <source>
        <dbReference type="EMBL" id="RHF89193.1"/>
    </source>
</evidence>
<name>A0A414R863_9FIRM</name>
<evidence type="ECO:0000313" key="2">
    <source>
        <dbReference type="Proteomes" id="UP000286186"/>
    </source>
</evidence>
<organism evidence="1 2">
    <name type="scientific">Eubacterium ventriosum</name>
    <dbReference type="NCBI Taxonomy" id="39496"/>
    <lineage>
        <taxon>Bacteria</taxon>
        <taxon>Bacillati</taxon>
        <taxon>Bacillota</taxon>
        <taxon>Clostridia</taxon>
        <taxon>Eubacteriales</taxon>
        <taxon>Eubacteriaceae</taxon>
        <taxon>Eubacterium</taxon>
    </lineage>
</organism>
<reference evidence="1 2" key="1">
    <citation type="submission" date="2018-08" db="EMBL/GenBank/DDBJ databases">
        <title>A genome reference for cultivated species of the human gut microbiota.</title>
        <authorList>
            <person name="Zou Y."/>
            <person name="Xue W."/>
            <person name="Luo G."/>
        </authorList>
    </citation>
    <scope>NUCLEOTIDE SEQUENCE [LARGE SCALE GENOMIC DNA]</scope>
    <source>
        <strain evidence="1 2">AM23-22</strain>
    </source>
</reference>
<dbReference type="AlphaFoldDB" id="A0A414R863"/>
<dbReference type="Proteomes" id="UP000286186">
    <property type="component" value="Unassembled WGS sequence"/>
</dbReference>